<proteinExistence type="predicted"/>
<dbReference type="EMBL" id="JBHUOF010000043">
    <property type="protein sequence ID" value="MFD2802236.1"/>
    <property type="molecule type" value="Genomic_DNA"/>
</dbReference>
<sequence>MCATTFSTSASPRPDVALAYKGARATDATGEPIDVGHTMIALYVLVKLKGRWWTLARQNTLVPE</sequence>
<reference evidence="2" key="1">
    <citation type="journal article" date="2019" name="Int. J. Syst. Evol. Microbiol.">
        <title>The Global Catalogue of Microorganisms (GCM) 10K type strain sequencing project: providing services to taxonomists for standard genome sequencing and annotation.</title>
        <authorList>
            <consortium name="The Broad Institute Genomics Platform"/>
            <consortium name="The Broad Institute Genome Sequencing Center for Infectious Disease"/>
            <person name="Wu L."/>
            <person name="Ma J."/>
        </authorList>
    </citation>
    <scope>NUCLEOTIDE SEQUENCE [LARGE SCALE GENOMIC DNA]</scope>
    <source>
        <strain evidence="2">IBRC-M 10906</strain>
    </source>
</reference>
<keyword evidence="2" id="KW-1185">Reference proteome</keyword>
<name>A0ABW5WGB0_9PSEU</name>
<dbReference type="Proteomes" id="UP001597478">
    <property type="component" value="Unassembled WGS sequence"/>
</dbReference>
<gene>
    <name evidence="1" type="ORF">ACFS2C_22875</name>
</gene>
<protein>
    <submittedName>
        <fullName evidence="1">Uncharacterized protein</fullName>
    </submittedName>
</protein>
<dbReference type="Gene3D" id="3.10.450.50">
    <property type="match status" value="1"/>
</dbReference>
<organism evidence="1 2">
    <name type="scientific">Prauserella oleivorans</name>
    <dbReference type="NCBI Taxonomy" id="1478153"/>
    <lineage>
        <taxon>Bacteria</taxon>
        <taxon>Bacillati</taxon>
        <taxon>Actinomycetota</taxon>
        <taxon>Actinomycetes</taxon>
        <taxon>Pseudonocardiales</taxon>
        <taxon>Pseudonocardiaceae</taxon>
        <taxon>Prauserella</taxon>
    </lineage>
</organism>
<accession>A0ABW5WGB0</accession>
<evidence type="ECO:0000313" key="2">
    <source>
        <dbReference type="Proteomes" id="UP001597478"/>
    </source>
</evidence>
<dbReference type="InterPro" id="IPR032710">
    <property type="entry name" value="NTF2-like_dom_sf"/>
</dbReference>
<evidence type="ECO:0000313" key="1">
    <source>
        <dbReference type="EMBL" id="MFD2802236.1"/>
    </source>
</evidence>
<comment type="caution">
    <text evidence="1">The sequence shown here is derived from an EMBL/GenBank/DDBJ whole genome shotgun (WGS) entry which is preliminary data.</text>
</comment>
<dbReference type="SUPFAM" id="SSF54427">
    <property type="entry name" value="NTF2-like"/>
    <property type="match status" value="1"/>
</dbReference>
<dbReference type="RefSeq" id="WP_377392773.1">
    <property type="nucleotide sequence ID" value="NZ_JBHSAN010000034.1"/>
</dbReference>